<feature type="coiled-coil region" evidence="1">
    <location>
        <begin position="75"/>
        <end position="151"/>
    </location>
</feature>
<proteinExistence type="predicted"/>
<keyword evidence="2" id="KW-1133">Transmembrane helix</keyword>
<keyword evidence="2" id="KW-0472">Membrane</keyword>
<feature type="transmembrane region" description="Helical" evidence="2">
    <location>
        <begin position="29"/>
        <end position="47"/>
    </location>
</feature>
<reference evidence="3" key="1">
    <citation type="journal article" date="2012" name="Science">
        <title>Fermentation, hydrogen, and sulfur metabolism in multiple uncultivated bacterial phyla.</title>
        <authorList>
            <person name="Wrighton K.C."/>
            <person name="Thomas B.C."/>
            <person name="Sharon I."/>
            <person name="Miller C.S."/>
            <person name="Castelle C.J."/>
            <person name="VerBerkmoes N.C."/>
            <person name="Wilkins M.J."/>
            <person name="Hettich R.L."/>
            <person name="Lipton M.S."/>
            <person name="Williams K.H."/>
            <person name="Long P.E."/>
            <person name="Banfield J.F."/>
        </authorList>
    </citation>
    <scope>NUCLEOTIDE SEQUENCE [LARGE SCALE GENOMIC DNA]</scope>
</reference>
<feature type="transmembrane region" description="Helical" evidence="2">
    <location>
        <begin position="53"/>
        <end position="75"/>
    </location>
</feature>
<evidence type="ECO:0008006" key="4">
    <source>
        <dbReference type="Google" id="ProtNLM"/>
    </source>
</evidence>
<keyword evidence="2" id="KW-0812">Transmembrane</keyword>
<evidence type="ECO:0000256" key="2">
    <source>
        <dbReference type="SAM" id="Phobius"/>
    </source>
</evidence>
<organism evidence="3">
    <name type="scientific">uncultured bacterium</name>
    <name type="common">gcode 4</name>
    <dbReference type="NCBI Taxonomy" id="1234023"/>
    <lineage>
        <taxon>Bacteria</taxon>
        <taxon>environmental samples</taxon>
    </lineage>
</organism>
<sequence>MSAKKKSKKKKGLPLSEQFTNWVWSKSSLGVHTIFFVGSFLLVLFGINLEQVLLVLTTVVSLEAIYLAIFIQMTVNRNTASLKSVEKDIDEIQEDIDEIQEDVDEIQENVDEIQEDDEEDELESDKTIQYIEKIESQMQIIVKEISELKNLKK</sequence>
<dbReference type="AlphaFoldDB" id="K1XZ59"/>
<protein>
    <recommendedName>
        <fullName evidence="4">DUF1003 domain-containing protein</fullName>
    </recommendedName>
</protein>
<keyword evidence="1" id="KW-0175">Coiled coil</keyword>
<name>K1XZ59_9BACT</name>
<dbReference type="EMBL" id="AMFJ01034057">
    <property type="protein sequence ID" value="EKD30452.1"/>
    <property type="molecule type" value="Genomic_DNA"/>
</dbReference>
<evidence type="ECO:0000256" key="1">
    <source>
        <dbReference type="SAM" id="Coils"/>
    </source>
</evidence>
<comment type="caution">
    <text evidence="3">The sequence shown here is derived from an EMBL/GenBank/DDBJ whole genome shotgun (WGS) entry which is preliminary data.</text>
</comment>
<evidence type="ECO:0000313" key="3">
    <source>
        <dbReference type="EMBL" id="EKD30452.1"/>
    </source>
</evidence>
<gene>
    <name evidence="3" type="ORF">ACD_78C00057G0004</name>
</gene>
<accession>K1XZ59</accession>